<dbReference type="FunFam" id="3.30.70.270:FF:000020">
    <property type="entry name" value="Transposon Tf2-6 polyprotein-like Protein"/>
    <property type="match status" value="1"/>
</dbReference>
<keyword evidence="3" id="KW-0540">Nuclease</keyword>
<keyword evidence="10" id="KW-1133">Transmembrane helix</keyword>
<dbReference type="SUPFAM" id="SSF56672">
    <property type="entry name" value="DNA/RNA polymerases"/>
    <property type="match status" value="1"/>
</dbReference>
<evidence type="ECO:0000313" key="13">
    <source>
        <dbReference type="EMBL" id="GBG90366.1"/>
    </source>
</evidence>
<dbReference type="Proteomes" id="UP000265515">
    <property type="component" value="Unassembled WGS sequence"/>
</dbReference>
<dbReference type="PROSITE" id="PS50011">
    <property type="entry name" value="PROTEIN_KINASE_DOM"/>
    <property type="match status" value="1"/>
</dbReference>
<evidence type="ECO:0000256" key="10">
    <source>
        <dbReference type="SAM" id="Phobius"/>
    </source>
</evidence>
<dbReference type="OrthoDB" id="346907at2759"/>
<organism evidence="13 14">
    <name type="scientific">Chara braunii</name>
    <name type="common">Braun's stonewort</name>
    <dbReference type="NCBI Taxonomy" id="69332"/>
    <lineage>
        <taxon>Eukaryota</taxon>
        <taxon>Viridiplantae</taxon>
        <taxon>Streptophyta</taxon>
        <taxon>Charophyceae</taxon>
        <taxon>Charales</taxon>
        <taxon>Characeae</taxon>
        <taxon>Chara</taxon>
    </lineage>
</organism>
<evidence type="ECO:0000256" key="1">
    <source>
        <dbReference type="ARBA" id="ARBA00022679"/>
    </source>
</evidence>
<dbReference type="InterPro" id="IPR043502">
    <property type="entry name" value="DNA/RNA_pol_sf"/>
</dbReference>
<feature type="compositionally biased region" description="Low complexity" evidence="9">
    <location>
        <begin position="953"/>
        <end position="977"/>
    </location>
</feature>
<dbReference type="EMBL" id="BFEA01000806">
    <property type="protein sequence ID" value="GBG90366.1"/>
    <property type="molecule type" value="Genomic_DNA"/>
</dbReference>
<dbReference type="PANTHER" id="PTHR47989">
    <property type="entry name" value="OS01G0750732 PROTEIN"/>
    <property type="match status" value="1"/>
</dbReference>
<dbReference type="SUPFAM" id="SSF56112">
    <property type="entry name" value="Protein kinase-like (PK-like)"/>
    <property type="match status" value="1"/>
</dbReference>
<dbReference type="Gene3D" id="3.30.200.20">
    <property type="entry name" value="Phosphorylase Kinase, domain 1"/>
    <property type="match status" value="1"/>
</dbReference>
<dbReference type="InterPro" id="IPR011009">
    <property type="entry name" value="Kinase-like_dom_sf"/>
</dbReference>
<evidence type="ECO:0000256" key="7">
    <source>
        <dbReference type="ARBA" id="ARBA00022840"/>
    </source>
</evidence>
<dbReference type="GO" id="GO:0004519">
    <property type="term" value="F:endonuclease activity"/>
    <property type="evidence" value="ECO:0007669"/>
    <property type="project" value="UniProtKB-KW"/>
</dbReference>
<evidence type="ECO:0000256" key="5">
    <source>
        <dbReference type="ARBA" id="ARBA00022759"/>
    </source>
</evidence>
<evidence type="ECO:0008006" key="15">
    <source>
        <dbReference type="Google" id="ProtNLM"/>
    </source>
</evidence>
<evidence type="ECO:0000256" key="9">
    <source>
        <dbReference type="SAM" id="MobiDB-lite"/>
    </source>
</evidence>
<feature type="region of interest" description="Disordered" evidence="9">
    <location>
        <begin position="1031"/>
        <end position="1088"/>
    </location>
</feature>
<name>A0A388M757_CHABU</name>
<feature type="compositionally biased region" description="Polar residues" evidence="9">
    <location>
        <begin position="978"/>
        <end position="990"/>
    </location>
</feature>
<evidence type="ECO:0000256" key="4">
    <source>
        <dbReference type="ARBA" id="ARBA00022741"/>
    </source>
</evidence>
<evidence type="ECO:0000256" key="3">
    <source>
        <dbReference type="ARBA" id="ARBA00022722"/>
    </source>
</evidence>
<evidence type="ECO:0000259" key="11">
    <source>
        <dbReference type="PROSITE" id="PS50011"/>
    </source>
</evidence>
<feature type="compositionally biased region" description="Low complexity" evidence="9">
    <location>
        <begin position="1059"/>
        <end position="1084"/>
    </location>
</feature>
<dbReference type="GO" id="GO:0003964">
    <property type="term" value="F:RNA-directed DNA polymerase activity"/>
    <property type="evidence" value="ECO:0007669"/>
    <property type="project" value="UniProtKB-KW"/>
</dbReference>
<keyword evidence="2" id="KW-0548">Nucleotidyltransferase</keyword>
<keyword evidence="6" id="KW-0378">Hydrolase</keyword>
<dbReference type="Gramene" id="GBG90366">
    <property type="protein sequence ID" value="GBG90366"/>
    <property type="gene ID" value="CBR_g50614"/>
</dbReference>
<keyword evidence="10" id="KW-0812">Transmembrane</keyword>
<dbReference type="PANTHER" id="PTHR47989:SF26">
    <property type="entry name" value="PROTEIN KINASE DOMAIN-CONTAINING PROTEIN"/>
    <property type="match status" value="1"/>
</dbReference>
<dbReference type="PROSITE" id="PS50878">
    <property type="entry name" value="RT_POL"/>
    <property type="match status" value="1"/>
</dbReference>
<gene>
    <name evidence="13" type="ORF">CBR_g50614</name>
</gene>
<evidence type="ECO:0000256" key="6">
    <source>
        <dbReference type="ARBA" id="ARBA00022801"/>
    </source>
</evidence>
<dbReference type="CDD" id="cd09274">
    <property type="entry name" value="RNase_HI_RT_Ty3"/>
    <property type="match status" value="1"/>
</dbReference>
<feature type="domain" description="Reverse transcriptase" evidence="12">
    <location>
        <begin position="1"/>
        <end position="77"/>
    </location>
</feature>
<feature type="transmembrane region" description="Helical" evidence="10">
    <location>
        <begin position="1000"/>
        <end position="1023"/>
    </location>
</feature>
<comment type="caution">
    <text evidence="13">The sequence shown here is derived from an EMBL/GenBank/DDBJ whole genome shotgun (WGS) entry which is preliminary data.</text>
</comment>
<evidence type="ECO:0000313" key="14">
    <source>
        <dbReference type="Proteomes" id="UP000265515"/>
    </source>
</evidence>
<reference evidence="13 14" key="1">
    <citation type="journal article" date="2018" name="Cell">
        <title>The Chara Genome: Secondary Complexity and Implications for Plant Terrestrialization.</title>
        <authorList>
            <person name="Nishiyama T."/>
            <person name="Sakayama H."/>
            <person name="Vries J.D."/>
            <person name="Buschmann H."/>
            <person name="Saint-Marcoux D."/>
            <person name="Ullrich K.K."/>
            <person name="Haas F.B."/>
            <person name="Vanderstraeten L."/>
            <person name="Becker D."/>
            <person name="Lang D."/>
            <person name="Vosolsobe S."/>
            <person name="Rombauts S."/>
            <person name="Wilhelmsson P.K.I."/>
            <person name="Janitza P."/>
            <person name="Kern R."/>
            <person name="Heyl A."/>
            <person name="Rumpler F."/>
            <person name="Villalobos L.I.A.C."/>
            <person name="Clay J.M."/>
            <person name="Skokan R."/>
            <person name="Toyoda A."/>
            <person name="Suzuki Y."/>
            <person name="Kagoshima H."/>
            <person name="Schijlen E."/>
            <person name="Tajeshwar N."/>
            <person name="Catarino B."/>
            <person name="Hetherington A.J."/>
            <person name="Saltykova A."/>
            <person name="Bonnot C."/>
            <person name="Breuninger H."/>
            <person name="Symeonidi A."/>
            <person name="Radhakrishnan G.V."/>
            <person name="Van Nieuwerburgh F."/>
            <person name="Deforce D."/>
            <person name="Chang C."/>
            <person name="Karol K.G."/>
            <person name="Hedrich R."/>
            <person name="Ulvskov P."/>
            <person name="Glockner G."/>
            <person name="Delwiche C.F."/>
            <person name="Petrasek J."/>
            <person name="Van de Peer Y."/>
            <person name="Friml J."/>
            <person name="Beilby M."/>
            <person name="Dolan L."/>
            <person name="Kohara Y."/>
            <person name="Sugano S."/>
            <person name="Fujiyama A."/>
            <person name="Delaux P.-M."/>
            <person name="Quint M."/>
            <person name="TheiBen G."/>
            <person name="Hagemann M."/>
            <person name="Harholt J."/>
            <person name="Dunand C."/>
            <person name="Zachgo S."/>
            <person name="Langdale J."/>
            <person name="Maumus F."/>
            <person name="Straeten D.V.D."/>
            <person name="Gould S.B."/>
            <person name="Rensing S.A."/>
        </authorList>
    </citation>
    <scope>NUCLEOTIDE SEQUENCE [LARGE SCALE GENOMIC DNA]</scope>
    <source>
        <strain evidence="13 14">S276</strain>
    </source>
</reference>
<keyword evidence="14" id="KW-1185">Reference proteome</keyword>
<dbReference type="Gene3D" id="1.10.510.10">
    <property type="entry name" value="Transferase(Phosphotransferase) domain 1"/>
    <property type="match status" value="1"/>
</dbReference>
<dbReference type="STRING" id="69332.A0A388M757"/>
<keyword evidence="10" id="KW-0472">Membrane</keyword>
<dbReference type="Pfam" id="PF17917">
    <property type="entry name" value="RT_RNaseH"/>
    <property type="match status" value="1"/>
</dbReference>
<feature type="region of interest" description="Disordered" evidence="9">
    <location>
        <begin position="506"/>
        <end position="540"/>
    </location>
</feature>
<feature type="domain" description="Protein kinase" evidence="11">
    <location>
        <begin position="1110"/>
        <end position="1454"/>
    </location>
</feature>
<feature type="compositionally biased region" description="Basic and acidic residues" evidence="9">
    <location>
        <begin position="1374"/>
        <end position="1388"/>
    </location>
</feature>
<dbReference type="GO" id="GO:0004672">
    <property type="term" value="F:protein kinase activity"/>
    <property type="evidence" value="ECO:0007669"/>
    <property type="project" value="InterPro"/>
</dbReference>
<feature type="compositionally biased region" description="Pro residues" evidence="9">
    <location>
        <begin position="933"/>
        <end position="952"/>
    </location>
</feature>
<dbReference type="SMART" id="SM00220">
    <property type="entry name" value="S_TKc"/>
    <property type="match status" value="1"/>
</dbReference>
<keyword evidence="5" id="KW-0255">Endonuclease</keyword>
<proteinExistence type="predicted"/>
<evidence type="ECO:0000256" key="2">
    <source>
        <dbReference type="ARBA" id="ARBA00022695"/>
    </source>
</evidence>
<keyword evidence="7" id="KW-0067">ATP-binding</keyword>
<dbReference type="PROSITE" id="PS00108">
    <property type="entry name" value="PROTEIN_KINASE_ST"/>
    <property type="match status" value="1"/>
</dbReference>
<dbReference type="InterPro" id="IPR000477">
    <property type="entry name" value="RT_dom"/>
</dbReference>
<dbReference type="Pfam" id="PF07714">
    <property type="entry name" value="PK_Tyr_Ser-Thr"/>
    <property type="match status" value="1"/>
</dbReference>
<protein>
    <recommendedName>
        <fullName evidence="15">Protein kinase domain-containing protein</fullName>
    </recommendedName>
</protein>
<feature type="compositionally biased region" description="Basic and acidic residues" evidence="9">
    <location>
        <begin position="1203"/>
        <end position="1215"/>
    </location>
</feature>
<keyword evidence="1" id="KW-0808">Transferase</keyword>
<feature type="compositionally biased region" description="Gly residues" evidence="9">
    <location>
        <begin position="1042"/>
        <end position="1058"/>
    </location>
</feature>
<keyword evidence="8" id="KW-0695">RNA-directed DNA polymerase</keyword>
<dbReference type="InterPro" id="IPR000719">
    <property type="entry name" value="Prot_kinase_dom"/>
</dbReference>
<dbReference type="GO" id="GO:0005524">
    <property type="term" value="F:ATP binding"/>
    <property type="evidence" value="ECO:0007669"/>
    <property type="project" value="UniProtKB-KW"/>
</dbReference>
<feature type="region of interest" description="Disordered" evidence="9">
    <location>
        <begin position="1370"/>
        <end position="1392"/>
    </location>
</feature>
<dbReference type="Gene3D" id="3.30.70.270">
    <property type="match status" value="2"/>
</dbReference>
<feature type="compositionally biased region" description="Pro residues" evidence="9">
    <location>
        <begin position="1216"/>
        <end position="1227"/>
    </location>
</feature>
<dbReference type="InterPro" id="IPR008271">
    <property type="entry name" value="Ser/Thr_kinase_AS"/>
</dbReference>
<evidence type="ECO:0000259" key="12">
    <source>
        <dbReference type="PROSITE" id="PS50878"/>
    </source>
</evidence>
<feature type="compositionally biased region" description="Polar residues" evidence="9">
    <location>
        <begin position="522"/>
        <end position="532"/>
    </location>
</feature>
<accession>A0A388M757</accession>
<evidence type="ECO:0000256" key="8">
    <source>
        <dbReference type="ARBA" id="ARBA00022918"/>
    </source>
</evidence>
<dbReference type="InterPro" id="IPR043128">
    <property type="entry name" value="Rev_trsase/Diguanyl_cyclase"/>
</dbReference>
<dbReference type="InterPro" id="IPR041373">
    <property type="entry name" value="RT_RNaseH"/>
</dbReference>
<dbReference type="Pfam" id="PF00078">
    <property type="entry name" value="RVT_1"/>
    <property type="match status" value="1"/>
</dbReference>
<feature type="region of interest" description="Disordered" evidence="9">
    <location>
        <begin position="1197"/>
        <end position="1227"/>
    </location>
</feature>
<keyword evidence="4" id="KW-0547">Nucleotide-binding</keyword>
<dbReference type="InterPro" id="IPR001245">
    <property type="entry name" value="Ser-Thr/Tyr_kinase_cat_dom"/>
</dbReference>
<dbReference type="GO" id="GO:0016787">
    <property type="term" value="F:hydrolase activity"/>
    <property type="evidence" value="ECO:0007669"/>
    <property type="project" value="UniProtKB-KW"/>
</dbReference>
<sequence>MNMAFQNFVRKTRLAQSIINYCVIVYMDDILVYSSSYEGHVQHIEWAPHALRDAGFKVALEKCQFFLTTISFLGHVVTDKWLQPEPQKVVAVRDAPVPTTIAQVRAFLGLASYYRRFIKGFAMIAGPLMNQLRKDQPLIWMPKCDQAFSKLKATLISVPVLIRPDPEKPFLLITVWQPEAISTILAQVGPSGLESVVEYASKLVPAFKRNYAAPTGECYATLWGIRHFRAYLYGRKFTLVTDHEPLLALKKSKDYSGMIERWATVLQSMDFDIRHRKHERHGNANGLTRLHRPEKVSKSEEVIPWNEPEQEIGPRYGQVEILSKHCGRRDHAVKSGGDRLVKGWATRDGGRSVEDLEVSETRLAGESVAGLATSLHGGSVEGSATTRLHRRAVERSGATRLAGRSVKEWQTRLGELPVVDGSSTGLGELLPVEGSTTRLRGLPVDGRATGLGLGVLTVERPAISLTDNDVLVRATGRGTGYFPYRSPARSGGSALGVDGLHSPIDVPTTSSSCGRPVAVPDTSPTGRRTPCTSADRRHLQSPPALPAEAAIDIAQWNLLSPPRSIVSDAASQPPMQEGDGTISYRLFVTDIALSPNGSQLYYILSERLMLRNATNVRDYKNQILSYRKADLQPTLAGVPSRPVMGDVISYWWPTVSQNGTRVTSLQACDQTAFACNMTIPEAMVVSQSGTHLILSPRRVSPPNLVSLGVQEGARIATPMSAESFQTLATDPSRSTVYAASEQSILAIAVDPSGIPTGAPNVETVATYEPPPVVGGVVPIQVSPQSFVASENGSCLYIIENNHRQLLALPFSNATSSSSPSSSTPNFVQVVEGLNPNNTVFMQTLVTTSDGCNVFITDVDRDGLRGYLRWVKVRSPCRAGGSVEMVASYAGQSMWGLALLEREEETLLYVGTSDGQVIELQVNKSYLHSCVPFRPRPPTPPPASSPAPSPLVPPSSSSSSPPGLISLPPLSTPITSEPADSTSGPDESADSSSPLHLVLRIVLPLTAVSVVAAVLVLFWCYCIARQANRNDDHLVPRSKGGGEEAGGGEGGGGGGGGGFLFSSSFPTPSSLTPSSGSTSTGSVSSKNRRLDPANVREFELATLQQLTDNFSTQYRIAERGGFGEVYRCSLENKELAIKVMTGDLTAVKRNQFIAEVNTLTRVHHANLIPLAGYCQEGNRSILVYPYFNGGSLCGRIHRSTRKDKKTERDGERESKGRPPPTPPPPPPLTLVERLCIAYQIAKGIAYLHEGASPPIIHRDIKSANVLLGDGVGEEIHVVVADFGLAAIGEKVFETGHEHIVNTSHVGGTFGYMSPEYMLLGELSEKNDVYAYGVLVLEMLSARKVVTPTDTGAGWQTIIEWIRPFLTERPARSRSTRRDRPLLQHGPDPDREVEEVDRNNMPNAVLDTCLHAEVERTPLMRKAAMDTLKLANECTHEKDVMRPGMSEVVERLRKIMAEAKIRSRAG</sequence>
<feature type="region of interest" description="Disordered" evidence="9">
    <location>
        <begin position="932"/>
        <end position="990"/>
    </location>
</feature>